<dbReference type="Pfam" id="PF03065">
    <property type="entry name" value="Glyco_hydro_57"/>
    <property type="match status" value="1"/>
</dbReference>
<dbReference type="InterPro" id="IPR021923">
    <property type="entry name" value="DUF3536"/>
</dbReference>
<name>B3QXD1_CHLT3</name>
<dbReference type="HOGENOM" id="CLU_018719_0_0_10"/>
<dbReference type="CDD" id="cd10797">
    <property type="entry name" value="GH57N_APU_like_1"/>
    <property type="match status" value="1"/>
</dbReference>
<dbReference type="Gene3D" id="3.20.110.20">
    <property type="match status" value="1"/>
</dbReference>
<dbReference type="InterPro" id="IPR004300">
    <property type="entry name" value="Glyco_hydro_57_N"/>
</dbReference>
<dbReference type="Proteomes" id="UP000001208">
    <property type="component" value="Chromosome"/>
</dbReference>
<reference evidence="4 5" key="1">
    <citation type="submission" date="2008-06" db="EMBL/GenBank/DDBJ databases">
        <title>Complete sequence of Chloroherpeton thalassium ATCC 35110.</title>
        <authorList>
            <consortium name="US DOE Joint Genome Institute"/>
            <person name="Lucas S."/>
            <person name="Copeland A."/>
            <person name="Lapidus A."/>
            <person name="Glavina del Rio T."/>
            <person name="Dalin E."/>
            <person name="Tice H."/>
            <person name="Bruce D."/>
            <person name="Goodwin L."/>
            <person name="Pitluck S."/>
            <person name="Schmutz J."/>
            <person name="Larimer F."/>
            <person name="Land M."/>
            <person name="Hauser L."/>
            <person name="Kyrpides N."/>
            <person name="Mikhailova N."/>
            <person name="Liu Z."/>
            <person name="Li T."/>
            <person name="Zhao F."/>
            <person name="Overmann J."/>
            <person name="Bryant D.A."/>
            <person name="Richardson P."/>
        </authorList>
    </citation>
    <scope>NUCLEOTIDE SEQUENCE [LARGE SCALE GENOMIC DNA]</scope>
    <source>
        <strain evidence="5">ATCC 35110 / GB-78</strain>
    </source>
</reference>
<dbReference type="GO" id="GO:0016787">
    <property type="term" value="F:hydrolase activity"/>
    <property type="evidence" value="ECO:0007669"/>
    <property type="project" value="UniProtKB-KW"/>
</dbReference>
<evidence type="ECO:0000313" key="5">
    <source>
        <dbReference type="Proteomes" id="UP000001208"/>
    </source>
</evidence>
<dbReference type="AlphaFoldDB" id="B3QXD1"/>
<keyword evidence="4" id="KW-0378">Hydrolase</keyword>
<feature type="domain" description="Glycoside hydrolase family 57 N-terminal" evidence="3">
    <location>
        <begin position="18"/>
        <end position="310"/>
    </location>
</feature>
<organism evidence="4 5">
    <name type="scientific">Chloroherpeton thalassium (strain ATCC 35110 / GB-78)</name>
    <dbReference type="NCBI Taxonomy" id="517418"/>
    <lineage>
        <taxon>Bacteria</taxon>
        <taxon>Pseudomonadati</taxon>
        <taxon>Chlorobiota</taxon>
        <taxon>Chlorobiia</taxon>
        <taxon>Chlorobiales</taxon>
        <taxon>Chloroherpetonaceae</taxon>
        <taxon>Chloroherpeton</taxon>
    </lineage>
</organism>
<dbReference type="InterPro" id="IPR011330">
    <property type="entry name" value="Glyco_hydro/deAcase_b/a-brl"/>
</dbReference>
<evidence type="ECO:0000313" key="4">
    <source>
        <dbReference type="EMBL" id="ACF13405.1"/>
    </source>
</evidence>
<evidence type="ECO:0000256" key="2">
    <source>
        <dbReference type="ARBA" id="ARBA00023277"/>
    </source>
</evidence>
<dbReference type="CAZy" id="GH57">
    <property type="family name" value="Glycoside Hydrolase Family 57"/>
</dbReference>
<accession>B3QXD1</accession>
<dbReference type="PANTHER" id="PTHR36306">
    <property type="entry name" value="ALPHA-AMYLASE-RELATED-RELATED"/>
    <property type="match status" value="1"/>
</dbReference>
<comment type="similarity">
    <text evidence="1">Belongs to the glycosyl hydrolase 57 family.</text>
</comment>
<keyword evidence="2" id="KW-0119">Carbohydrate metabolism</keyword>
<evidence type="ECO:0000256" key="1">
    <source>
        <dbReference type="ARBA" id="ARBA00006821"/>
    </source>
</evidence>
<keyword evidence="5" id="KW-1185">Reference proteome</keyword>
<evidence type="ECO:0000259" key="3">
    <source>
        <dbReference type="Pfam" id="PF03065"/>
    </source>
</evidence>
<dbReference type="SUPFAM" id="SSF88713">
    <property type="entry name" value="Glycoside hydrolase/deacetylase"/>
    <property type="match status" value="1"/>
</dbReference>
<dbReference type="PANTHER" id="PTHR36306:SF3">
    <property type="entry name" value="GLYCOSIDE HYDROLASE FAMILY 57"/>
    <property type="match status" value="1"/>
</dbReference>
<dbReference type="GO" id="GO:0005975">
    <property type="term" value="P:carbohydrate metabolic process"/>
    <property type="evidence" value="ECO:0007669"/>
    <property type="project" value="InterPro"/>
</dbReference>
<dbReference type="RefSeq" id="WP_012499489.1">
    <property type="nucleotide sequence ID" value="NC_011026.1"/>
</dbReference>
<proteinExistence type="inferred from homology"/>
<dbReference type="eggNOG" id="COG1449">
    <property type="taxonomic scope" value="Bacteria"/>
</dbReference>
<gene>
    <name evidence="4" type="ordered locus">Ctha_0940</name>
</gene>
<protein>
    <submittedName>
        <fullName evidence="4">Glycoside hydrolase family 57</fullName>
    </submittedName>
</protein>
<dbReference type="KEGG" id="cts:Ctha_0940"/>
<sequence length="806" mass="93347">MNRNICIHGHFYQPPRENPWLEEIELQDSAYPFKNWNERITAECYAPNTASRIFDHDRIVKIANNYSKMSFNFGPTLLSWLARRQPEVYQAILFADKESRKHFSGHGAAIAQVYNHIIMPLANEHDKHTQVIWGIRDFEHRFKRRPEGMWLAETAVDTASLEALAAQGIKYTILAPRQAKRVRRIGEAHWHDVIGERVDSRRAYLCHLPSGATISLFFYDGMISQDLAFGGLVHSGENLARRLVAVFDADEDNHAMIGHVATDGETYGHHQRYADRALAYCMYFVEENNLANITIYGEFLDKHPPTYEVEIVENSSWSCYHGVERWRQNCGCNTGRPGWNQLWREPLRNALDWLRDELARIYESEIGNYGLDAWYLRNEYIDVVLDRSEKNVERFLSEKFQTTLTSEEKTKILQLLEMQRNALLMYTSCGWFFDEISGIETIQIMQYAARAMQLAEEVAGENFEAHFLSILEQAPSNIPELQNGAKIYERVVKPAVVDLLRVGAHYAVSSLFEEYPEETEIYSYTAVSDLQMREEKKGRKLAVGRARFHSHITLEERAITYVAFHLGDQNLDAGIREFVPDESFDALRKELSLAFHHNETEKVISLITQYFGEHRYSLKHLFRDEKRKVFDQILKKPLSEIESYFREVYDNQYSLLTAMKAMQAGLPKPLKHAAEYTLNSDVRRLLEAEPLNVPALEEAIRQVNLLSLDLENHPLGLAATKTLNKAMDRFSRSPEDIELLKLVQREVDVLSRLKVELDFWHAQNVLYRIAQQLHDNKRVDADSGDENAQAWMMCFNKISASLRVKV</sequence>
<dbReference type="EMBL" id="CP001100">
    <property type="protein sequence ID" value="ACF13405.1"/>
    <property type="molecule type" value="Genomic_DNA"/>
</dbReference>
<dbReference type="OrthoDB" id="9757977at2"/>
<dbReference type="Pfam" id="PF12055">
    <property type="entry name" value="DUF3536"/>
    <property type="match status" value="1"/>
</dbReference>
<dbReference type="InterPro" id="IPR052046">
    <property type="entry name" value="GH57_Enzymes"/>
</dbReference>